<organism evidence="8 9">
    <name type="scientific">Myripristis murdjan</name>
    <name type="common">pinecone soldierfish</name>
    <dbReference type="NCBI Taxonomy" id="586833"/>
    <lineage>
        <taxon>Eukaryota</taxon>
        <taxon>Metazoa</taxon>
        <taxon>Chordata</taxon>
        <taxon>Craniata</taxon>
        <taxon>Vertebrata</taxon>
        <taxon>Euteleostomi</taxon>
        <taxon>Actinopterygii</taxon>
        <taxon>Neopterygii</taxon>
        <taxon>Teleostei</taxon>
        <taxon>Neoteleostei</taxon>
        <taxon>Acanthomorphata</taxon>
        <taxon>Holocentriformes</taxon>
        <taxon>Holocentridae</taxon>
        <taxon>Myripristis</taxon>
    </lineage>
</organism>
<feature type="signal peptide" evidence="7">
    <location>
        <begin position="1"/>
        <end position="20"/>
    </location>
</feature>
<dbReference type="Proteomes" id="UP000472263">
    <property type="component" value="Chromosome 1"/>
</dbReference>
<dbReference type="InterPro" id="IPR050999">
    <property type="entry name" value="ADP-ribosyltransferase_ARG"/>
</dbReference>
<proteinExistence type="inferred from homology"/>
<dbReference type="PROSITE" id="PS51996">
    <property type="entry name" value="TR_MART"/>
    <property type="match status" value="1"/>
</dbReference>
<dbReference type="EC" id="2.4.2.31" evidence="7"/>
<evidence type="ECO:0000256" key="5">
    <source>
        <dbReference type="ARBA" id="ARBA00022857"/>
    </source>
</evidence>
<reference evidence="8" key="1">
    <citation type="submission" date="2019-06" db="EMBL/GenBank/DDBJ databases">
        <authorList>
            <consortium name="Wellcome Sanger Institute Data Sharing"/>
        </authorList>
    </citation>
    <scope>NUCLEOTIDE SEQUENCE [LARGE SCALE GENOMIC DNA]</scope>
</reference>
<dbReference type="InParanoid" id="A0A667YD79"/>
<dbReference type="GO" id="GO:0106274">
    <property type="term" value="F:NAD+-protein-arginine ADP-ribosyltransferase activity"/>
    <property type="evidence" value="ECO:0007669"/>
    <property type="project" value="UniProtKB-EC"/>
</dbReference>
<keyword evidence="7" id="KW-0732">Signal</keyword>
<evidence type="ECO:0000256" key="4">
    <source>
        <dbReference type="ARBA" id="ARBA00022695"/>
    </source>
</evidence>
<protein>
    <recommendedName>
        <fullName evidence="7">NAD(P)(+)--arginine ADP-ribosyltransferase</fullName>
        <ecNumber evidence="7">2.4.2.31</ecNumber>
    </recommendedName>
    <alternativeName>
        <fullName evidence="7">Mono(ADP-ribosyl)transferase</fullName>
    </alternativeName>
</protein>
<keyword evidence="7" id="KW-0520">NAD</keyword>
<keyword evidence="5 7" id="KW-0521">NADP</keyword>
<evidence type="ECO:0000256" key="2">
    <source>
        <dbReference type="ARBA" id="ARBA00022676"/>
    </source>
</evidence>
<evidence type="ECO:0000313" key="8">
    <source>
        <dbReference type="Ensembl" id="ENSMMDP00005021934.1"/>
    </source>
</evidence>
<sequence length="274" mass="30628">FISAFVELYVLLSIAYPVNCSFQNSGIEAARQLDMAPDAVDDLYDGCRDKVLEKVVQSGLLKEELSRNEEFNTAWSRNTKCSKLIPGGLKEHTAALATYANEGQKFRKTFNNAVEAAGNASLYESSFNFKSLHFLLMDSMRLLNNTTCKTVYRASETKYTVQNGSEVRFGRFTAARPDLSAVKEDVYDGGVLFHITSCSLLNMEENICQASEIEQLLSPAEVFKVEDVRDVHDEAEFTEIILKHSRFLSKHNCYLFPRSPSGSSVLQTASIVLV</sequence>
<comment type="similarity">
    <text evidence="1 7">Belongs to the Arg-specific ADP-ribosyltransferase family.</text>
</comment>
<evidence type="ECO:0000256" key="7">
    <source>
        <dbReference type="RuleBase" id="RU361228"/>
    </source>
</evidence>
<dbReference type="PRINTS" id="PR00970">
    <property type="entry name" value="RIBTRNSFRASE"/>
</dbReference>
<dbReference type="InterPro" id="IPR000768">
    <property type="entry name" value="ART"/>
</dbReference>
<reference evidence="8" key="3">
    <citation type="submission" date="2025-09" db="UniProtKB">
        <authorList>
            <consortium name="Ensembl"/>
        </authorList>
    </citation>
    <scope>IDENTIFICATION</scope>
</reference>
<dbReference type="Ensembl" id="ENSMMDT00005022422.1">
    <property type="protein sequence ID" value="ENSMMDP00005021934.1"/>
    <property type="gene ID" value="ENSMMDG00005010662.1"/>
</dbReference>
<keyword evidence="9" id="KW-1185">Reference proteome</keyword>
<dbReference type="PANTHER" id="PTHR10339">
    <property type="entry name" value="ADP-RIBOSYLTRANSFERASE"/>
    <property type="match status" value="1"/>
</dbReference>
<dbReference type="AlphaFoldDB" id="A0A667YD79"/>
<dbReference type="Pfam" id="PF01129">
    <property type="entry name" value="ART"/>
    <property type="match status" value="1"/>
</dbReference>
<evidence type="ECO:0000313" key="9">
    <source>
        <dbReference type="Proteomes" id="UP000472263"/>
    </source>
</evidence>
<name>A0A667YD79_9TELE</name>
<dbReference type="GO" id="GO:0016779">
    <property type="term" value="F:nucleotidyltransferase activity"/>
    <property type="evidence" value="ECO:0007669"/>
    <property type="project" value="UniProtKB-KW"/>
</dbReference>
<keyword evidence="2 7" id="KW-0328">Glycosyltransferase</keyword>
<keyword evidence="4" id="KW-0548">Nucleotidyltransferase</keyword>
<dbReference type="FunCoup" id="A0A667YD79">
    <property type="interactions" value="67"/>
</dbReference>
<feature type="chain" id="PRO_5025714899" description="NAD(P)(+)--arginine ADP-ribosyltransferase" evidence="7">
    <location>
        <begin position="21"/>
        <end position="274"/>
    </location>
</feature>
<reference evidence="8" key="2">
    <citation type="submission" date="2025-08" db="UniProtKB">
        <authorList>
            <consortium name="Ensembl"/>
        </authorList>
    </citation>
    <scope>IDENTIFICATION</scope>
</reference>
<evidence type="ECO:0000256" key="6">
    <source>
        <dbReference type="ARBA" id="ARBA00047597"/>
    </source>
</evidence>
<dbReference type="GO" id="GO:0003950">
    <property type="term" value="F:NAD+ poly-ADP-ribosyltransferase activity"/>
    <property type="evidence" value="ECO:0007669"/>
    <property type="project" value="TreeGrafter"/>
</dbReference>
<dbReference type="Gene3D" id="3.90.176.10">
    <property type="entry name" value="Toxin ADP-ribosyltransferase, Chain A, domain 1"/>
    <property type="match status" value="1"/>
</dbReference>
<evidence type="ECO:0000256" key="1">
    <source>
        <dbReference type="ARBA" id="ARBA00009558"/>
    </source>
</evidence>
<dbReference type="GeneTree" id="ENSGT01030000234601"/>
<dbReference type="SUPFAM" id="SSF56399">
    <property type="entry name" value="ADP-ribosylation"/>
    <property type="match status" value="1"/>
</dbReference>
<evidence type="ECO:0000256" key="3">
    <source>
        <dbReference type="ARBA" id="ARBA00022679"/>
    </source>
</evidence>
<keyword evidence="3 7" id="KW-0808">Transferase</keyword>
<dbReference type="PANTHER" id="PTHR10339:SF27">
    <property type="entry name" value="NAD(P)(+)--ARGININE ADP-RIBOSYLTRANSFERASE"/>
    <property type="match status" value="1"/>
</dbReference>
<accession>A0A667YD79</accession>
<comment type="catalytic activity">
    <reaction evidence="6 7">
        <text>L-arginyl-[protein] + NAD(+) = N(omega)-(ADP-D-ribosyl)-L-arginyl-[protein] + nicotinamide + H(+)</text>
        <dbReference type="Rhea" id="RHEA:19149"/>
        <dbReference type="Rhea" id="RHEA-COMP:10532"/>
        <dbReference type="Rhea" id="RHEA-COMP:15087"/>
        <dbReference type="ChEBI" id="CHEBI:15378"/>
        <dbReference type="ChEBI" id="CHEBI:17154"/>
        <dbReference type="ChEBI" id="CHEBI:29965"/>
        <dbReference type="ChEBI" id="CHEBI:57540"/>
        <dbReference type="ChEBI" id="CHEBI:142554"/>
        <dbReference type="EC" id="2.4.2.31"/>
    </reaction>
</comment>